<dbReference type="EMBL" id="ASPP01050221">
    <property type="protein sequence ID" value="ETN97283.1"/>
    <property type="molecule type" value="Genomic_DNA"/>
</dbReference>
<accession>X6L7I4</accession>
<feature type="non-terminal residue" evidence="2">
    <location>
        <position position="1"/>
    </location>
</feature>
<dbReference type="OrthoDB" id="5947827at2759"/>
<name>X6L7I4_RETFI</name>
<dbReference type="AlphaFoldDB" id="X6L7I4"/>
<evidence type="ECO:0000313" key="3">
    <source>
        <dbReference type="Proteomes" id="UP000023152"/>
    </source>
</evidence>
<proteinExistence type="predicted"/>
<protein>
    <submittedName>
        <fullName evidence="2">Viral A-type inclusion protein</fullName>
    </submittedName>
</protein>
<evidence type="ECO:0000256" key="1">
    <source>
        <dbReference type="SAM" id="Coils"/>
    </source>
</evidence>
<reference evidence="2 3" key="1">
    <citation type="journal article" date="2013" name="Curr. Biol.">
        <title>The Genome of the Foraminiferan Reticulomyxa filosa.</title>
        <authorList>
            <person name="Glockner G."/>
            <person name="Hulsmann N."/>
            <person name="Schleicher M."/>
            <person name="Noegel A.A."/>
            <person name="Eichinger L."/>
            <person name="Gallinger C."/>
            <person name="Pawlowski J."/>
            <person name="Sierra R."/>
            <person name="Euteneuer U."/>
            <person name="Pillet L."/>
            <person name="Moustafa A."/>
            <person name="Platzer M."/>
            <person name="Groth M."/>
            <person name="Szafranski K."/>
            <person name="Schliwa M."/>
        </authorList>
    </citation>
    <scope>NUCLEOTIDE SEQUENCE [LARGE SCALE GENOMIC DNA]</scope>
</reference>
<feature type="coiled-coil region" evidence="1">
    <location>
        <begin position="92"/>
        <end position="196"/>
    </location>
</feature>
<keyword evidence="3" id="KW-1185">Reference proteome</keyword>
<gene>
    <name evidence="2" type="ORF">RFI_40248</name>
</gene>
<keyword evidence="1" id="KW-0175">Coiled coil</keyword>
<organism evidence="2 3">
    <name type="scientific">Reticulomyxa filosa</name>
    <dbReference type="NCBI Taxonomy" id="46433"/>
    <lineage>
        <taxon>Eukaryota</taxon>
        <taxon>Sar</taxon>
        <taxon>Rhizaria</taxon>
        <taxon>Retaria</taxon>
        <taxon>Foraminifera</taxon>
        <taxon>Monothalamids</taxon>
        <taxon>Reticulomyxidae</taxon>
        <taxon>Reticulomyxa</taxon>
    </lineage>
</organism>
<comment type="caution">
    <text evidence="2">The sequence shown here is derived from an EMBL/GenBank/DDBJ whole genome shotgun (WGS) entry which is preliminary data.</text>
</comment>
<evidence type="ECO:0000313" key="2">
    <source>
        <dbReference type="EMBL" id="ETN97283.1"/>
    </source>
</evidence>
<dbReference type="Proteomes" id="UP000023152">
    <property type="component" value="Unassembled WGS sequence"/>
</dbReference>
<sequence>ICPRKFQQEQEQELNISTQQGHEEGEIPGIVSCDFKGKVKQVNDHLEHSCCLQMVKYWFDSFGCNHKCLKSAIDEHLTLNMKLHFDLVIKSLNTLQQTIRQYQDEIRKLNLENETFKVELQLKCKKDEEIAHLKQQLDQYQKDNLQLISAQQKKIIIIMIKQKTTYVEIEKLKKDIESKDNEINKIEQEIQLKQKTNHSTN</sequence>